<accession>A0A4Q8LCG7</accession>
<sequence length="215" mass="22110">MTTLFRNSAGTDLDDVFDPYVQGTKPGATAFRTSDGTDLNQRYAPLAYGSQAAATGFRLANGSDVNTLWAKKGTASYALGFNGKSYSATGARTGLHGGSTATVALTIRADGTWEAREIGTTGSGNVAGSGQWLVAGESAAACQVRFEYTAQGNGSWHVTRTAEGFTSLGSDQNITAQASGAAEDVSGASGTFTCYLKRPNGVVSVSTCNWTVTAN</sequence>
<dbReference type="EMBL" id="SHMC01000002">
    <property type="protein sequence ID" value="TAA26567.1"/>
    <property type="molecule type" value="Genomic_DNA"/>
</dbReference>
<name>A0A4Q8LCG7_9GAMM</name>
<dbReference type="Proteomes" id="UP000292627">
    <property type="component" value="Unassembled WGS sequence"/>
</dbReference>
<comment type="caution">
    <text evidence="1">The sequence shown here is derived from an EMBL/GenBank/DDBJ whole genome shotgun (WGS) entry which is preliminary data.</text>
</comment>
<reference evidence="1 2" key="1">
    <citation type="submission" date="2019-02" db="EMBL/GenBank/DDBJ databases">
        <title>WGS of Pseudoxanthomonas species novum from clinical isolates.</title>
        <authorList>
            <person name="Bernier A.-M."/>
            <person name="Bernard K."/>
            <person name="Vachon A."/>
        </authorList>
    </citation>
    <scope>NUCLEOTIDE SEQUENCE [LARGE SCALE GENOMIC DNA]</scope>
    <source>
        <strain evidence="1 2">NML171200</strain>
    </source>
</reference>
<gene>
    <name evidence="1" type="ORF">EA660_04865</name>
</gene>
<organism evidence="1 2">
    <name type="scientific">Pseudoxanthomonas winnipegensis</name>
    <dbReference type="NCBI Taxonomy" id="2480810"/>
    <lineage>
        <taxon>Bacteria</taxon>
        <taxon>Pseudomonadati</taxon>
        <taxon>Pseudomonadota</taxon>
        <taxon>Gammaproteobacteria</taxon>
        <taxon>Lysobacterales</taxon>
        <taxon>Lysobacteraceae</taxon>
        <taxon>Pseudoxanthomonas</taxon>
    </lineage>
</organism>
<dbReference type="OrthoDB" id="6001224at2"/>
<dbReference type="RefSeq" id="WP_130550443.1">
    <property type="nucleotide sequence ID" value="NZ_SHMC01000002.1"/>
</dbReference>
<dbReference type="AlphaFoldDB" id="A0A4Q8LCG7"/>
<protein>
    <submittedName>
        <fullName evidence="1">Uncharacterized protein</fullName>
    </submittedName>
</protein>
<evidence type="ECO:0000313" key="2">
    <source>
        <dbReference type="Proteomes" id="UP000292627"/>
    </source>
</evidence>
<evidence type="ECO:0000313" key="1">
    <source>
        <dbReference type="EMBL" id="TAA26567.1"/>
    </source>
</evidence>
<proteinExistence type="predicted"/>